<reference evidence="2 3" key="1">
    <citation type="submission" date="2019-07" db="EMBL/GenBank/DDBJ databases">
        <title>Aquicoccus porphyridii gen. nov., sp. nov., isolated from a small marine red alga, Porphyridium marinum.</title>
        <authorList>
            <person name="Liu L."/>
        </authorList>
    </citation>
    <scope>NUCLEOTIDE SEQUENCE [LARGE SCALE GENOMIC DNA]</scope>
    <source>
        <strain evidence="2 3">L1 8-17</strain>
    </source>
</reference>
<evidence type="ECO:0000313" key="3">
    <source>
        <dbReference type="Proteomes" id="UP000325291"/>
    </source>
</evidence>
<sequence>MPNPEEAVTFLEGWRPGGPWVLTAIPPEGGATRTVTLADPGAVRKWIHDHSGGRWNLYFTVNETFGPATSKPKKTHLAAATGLHVDVDPRPGEELDAERERALRILRAYSPAPTAIVDSGGGYQAFWRLEEALPLSGAADDESRHLPIENRNQRIEADLQADACHNIDRLMRLPGTVNWPNEKKRKKGRVARLASVVDAEWSRTYRLADFPEAQVAKATPAAGGPCVELGGLMRVSVIPGQAFQ</sequence>
<evidence type="ECO:0000313" key="2">
    <source>
        <dbReference type="EMBL" id="KAA0909625.1"/>
    </source>
</evidence>
<protein>
    <recommendedName>
        <fullName evidence="1">RepB-like DNA primase domain-containing protein</fullName>
    </recommendedName>
</protein>
<feature type="domain" description="RepB-like DNA primase" evidence="1">
    <location>
        <begin position="96"/>
        <end position="208"/>
    </location>
</feature>
<comment type="caution">
    <text evidence="2">The sequence shown here is derived from an EMBL/GenBank/DDBJ whole genome shotgun (WGS) entry which is preliminary data.</text>
</comment>
<name>A0A5A9YXM2_9RHOB</name>
<gene>
    <name evidence="2" type="ORF">FLO80_20585</name>
</gene>
<evidence type="ECO:0000259" key="1">
    <source>
        <dbReference type="Pfam" id="PF16793"/>
    </source>
</evidence>
<dbReference type="AlphaFoldDB" id="A0A5A9YXM2"/>
<dbReference type="InterPro" id="IPR039459">
    <property type="entry name" value="RepB-like_DNA_primase_dom"/>
</dbReference>
<organism evidence="2 3">
    <name type="scientific">Aquicoccus porphyridii</name>
    <dbReference type="NCBI Taxonomy" id="1852029"/>
    <lineage>
        <taxon>Bacteria</taxon>
        <taxon>Pseudomonadati</taxon>
        <taxon>Pseudomonadota</taxon>
        <taxon>Alphaproteobacteria</taxon>
        <taxon>Rhodobacterales</taxon>
        <taxon>Paracoccaceae</taxon>
        <taxon>Aquicoccus</taxon>
    </lineage>
</organism>
<dbReference type="Pfam" id="PF16793">
    <property type="entry name" value="RepB_primase"/>
    <property type="match status" value="1"/>
</dbReference>
<dbReference type="Gene3D" id="3.30.70.1790">
    <property type="entry name" value="RepB DNA-primase, N-terminal domain"/>
    <property type="match status" value="1"/>
</dbReference>
<accession>A0A5A9YXM2</accession>
<proteinExistence type="predicted"/>
<dbReference type="RefSeq" id="WP_146611027.1">
    <property type="nucleotide sequence ID" value="NZ_VINQ01000029.1"/>
</dbReference>
<keyword evidence="3" id="KW-1185">Reference proteome</keyword>
<dbReference type="Proteomes" id="UP000325291">
    <property type="component" value="Unassembled WGS sequence"/>
</dbReference>
<dbReference type="EMBL" id="VINQ01000029">
    <property type="protein sequence ID" value="KAA0909625.1"/>
    <property type="molecule type" value="Genomic_DNA"/>
</dbReference>